<proteinExistence type="predicted"/>
<dbReference type="EMBL" id="JAJSOW010000002">
    <property type="protein sequence ID" value="KAI9197901.1"/>
    <property type="molecule type" value="Genomic_DNA"/>
</dbReference>
<keyword evidence="4" id="KW-0464">Manganese</keyword>
<dbReference type="InterPro" id="IPR036965">
    <property type="entry name" value="Terpene_synth_N_sf"/>
</dbReference>
<dbReference type="PANTHER" id="PTHR31225:SF245">
    <property type="entry name" value="(-)-ALPHA-TERPINEOL SYNTHASE-LIKE"/>
    <property type="match status" value="1"/>
</dbReference>
<evidence type="ECO:0000256" key="5">
    <source>
        <dbReference type="ARBA" id="ARBA00023239"/>
    </source>
</evidence>
<comment type="caution">
    <text evidence="7">The sequence shown here is derived from an EMBL/GenBank/DDBJ whole genome shotgun (WGS) entry which is preliminary data.</text>
</comment>
<dbReference type="InterPro" id="IPR050148">
    <property type="entry name" value="Terpene_synthase-like"/>
</dbReference>
<feature type="domain" description="Terpene synthase N-terminal" evidence="6">
    <location>
        <begin position="12"/>
        <end position="67"/>
    </location>
</feature>
<evidence type="ECO:0000256" key="3">
    <source>
        <dbReference type="ARBA" id="ARBA00022842"/>
    </source>
</evidence>
<dbReference type="SUPFAM" id="SSF48239">
    <property type="entry name" value="Terpenoid cyclases/Protein prenyltransferases"/>
    <property type="match status" value="1"/>
</dbReference>
<evidence type="ECO:0000313" key="7">
    <source>
        <dbReference type="EMBL" id="KAI9197901.1"/>
    </source>
</evidence>
<evidence type="ECO:0000313" key="8">
    <source>
        <dbReference type="Proteomes" id="UP001064489"/>
    </source>
</evidence>
<evidence type="ECO:0000256" key="2">
    <source>
        <dbReference type="ARBA" id="ARBA00001946"/>
    </source>
</evidence>
<dbReference type="Pfam" id="PF01397">
    <property type="entry name" value="Terpene_synth"/>
    <property type="match status" value="1"/>
</dbReference>
<dbReference type="InterPro" id="IPR008930">
    <property type="entry name" value="Terpenoid_cyclase/PrenylTrfase"/>
</dbReference>
<keyword evidence="5" id="KW-0456">Lyase</keyword>
<evidence type="ECO:0000256" key="1">
    <source>
        <dbReference type="ARBA" id="ARBA00001936"/>
    </source>
</evidence>
<keyword evidence="3" id="KW-0460">Magnesium</keyword>
<dbReference type="InterPro" id="IPR001906">
    <property type="entry name" value="Terpene_synth_N"/>
</dbReference>
<dbReference type="GO" id="GO:0016114">
    <property type="term" value="P:terpenoid biosynthetic process"/>
    <property type="evidence" value="ECO:0007669"/>
    <property type="project" value="InterPro"/>
</dbReference>
<dbReference type="GO" id="GO:0010333">
    <property type="term" value="F:terpene synthase activity"/>
    <property type="evidence" value="ECO:0007669"/>
    <property type="project" value="InterPro"/>
</dbReference>
<evidence type="ECO:0000256" key="4">
    <source>
        <dbReference type="ARBA" id="ARBA00023211"/>
    </source>
</evidence>
<dbReference type="Gene3D" id="1.50.10.130">
    <property type="entry name" value="Terpene synthase, N-terminal domain"/>
    <property type="match status" value="1"/>
</dbReference>
<protein>
    <recommendedName>
        <fullName evidence="6">Terpene synthase N-terminal domain-containing protein</fullName>
    </recommendedName>
</protein>
<dbReference type="Proteomes" id="UP001064489">
    <property type="component" value="Chromosome 13"/>
</dbReference>
<sequence length="68" mass="7816">MSTVSGNLFCLIDCRSFSSFQEKTGGFKSRLCDDVKAMLSLYEASYYGLEGEKIMEETWKFTTRHLNN</sequence>
<comment type="cofactor">
    <cofactor evidence="2">
        <name>Mg(2+)</name>
        <dbReference type="ChEBI" id="CHEBI:18420"/>
    </cofactor>
</comment>
<name>A0AAD5P3W6_ACENE</name>
<accession>A0AAD5P3W6</accession>
<dbReference type="PANTHER" id="PTHR31225">
    <property type="entry name" value="OS04G0344100 PROTEIN-RELATED"/>
    <property type="match status" value="1"/>
</dbReference>
<dbReference type="AlphaFoldDB" id="A0AAD5P3W6"/>
<evidence type="ECO:0000259" key="6">
    <source>
        <dbReference type="Pfam" id="PF01397"/>
    </source>
</evidence>
<reference evidence="7 8" key="1">
    <citation type="journal article" date="2022" name="Plant J.">
        <title>Strategies of tolerance reflected in two North American maple genomes.</title>
        <authorList>
            <person name="McEvoy S.L."/>
            <person name="Sezen U.U."/>
            <person name="Trouern-Trend A."/>
            <person name="McMahon S.M."/>
            <person name="Schaberg P.G."/>
            <person name="Yang J."/>
            <person name="Wegrzyn J.L."/>
            <person name="Swenson N.G."/>
        </authorList>
    </citation>
    <scope>NUCLEOTIDE SEQUENCE [LARGE SCALE GENOMIC DNA]</scope>
    <source>
        <strain evidence="7">91603</strain>
    </source>
</reference>
<organism evidence="7 8">
    <name type="scientific">Acer negundo</name>
    <name type="common">Box elder</name>
    <dbReference type="NCBI Taxonomy" id="4023"/>
    <lineage>
        <taxon>Eukaryota</taxon>
        <taxon>Viridiplantae</taxon>
        <taxon>Streptophyta</taxon>
        <taxon>Embryophyta</taxon>
        <taxon>Tracheophyta</taxon>
        <taxon>Spermatophyta</taxon>
        <taxon>Magnoliopsida</taxon>
        <taxon>eudicotyledons</taxon>
        <taxon>Gunneridae</taxon>
        <taxon>Pentapetalae</taxon>
        <taxon>rosids</taxon>
        <taxon>malvids</taxon>
        <taxon>Sapindales</taxon>
        <taxon>Sapindaceae</taxon>
        <taxon>Hippocastanoideae</taxon>
        <taxon>Acereae</taxon>
        <taxon>Acer</taxon>
    </lineage>
</organism>
<gene>
    <name evidence="7" type="ORF">LWI28_006383</name>
</gene>
<keyword evidence="8" id="KW-1185">Reference proteome</keyword>
<comment type="cofactor">
    <cofactor evidence="1">
        <name>Mn(2+)</name>
        <dbReference type="ChEBI" id="CHEBI:29035"/>
    </cofactor>
</comment>